<reference evidence="2 3" key="1">
    <citation type="submission" date="2017-06" db="EMBL/GenBank/DDBJ databases">
        <authorList>
            <person name="Kim H.J."/>
            <person name="Triplett B.A."/>
        </authorList>
    </citation>
    <scope>NUCLEOTIDE SEQUENCE [LARGE SCALE GENOMIC DNA]</scope>
    <source>
        <strain evidence="2 3">CGMCC 4.1858</strain>
    </source>
</reference>
<keyword evidence="1" id="KW-1133">Transmembrane helix</keyword>
<dbReference type="RefSeq" id="WP_179280215.1">
    <property type="nucleotide sequence ID" value="NZ_FZOF01000043.1"/>
</dbReference>
<keyword evidence="3" id="KW-1185">Reference proteome</keyword>
<feature type="transmembrane region" description="Helical" evidence="1">
    <location>
        <begin position="567"/>
        <end position="585"/>
    </location>
</feature>
<sequence>MPSLRTLLTLPRMLRHGAAVGVGLPPDEAVVLDVPDVPLRGALAAAGGGDHGPARELLSATRLGCQWELRDTYVSELAQFALHNPGWLDAWLATAPDDPDAALVKADLCIHQAWEIRSGARASEVSPEQFKAFFTLLKDAVPVIGAAAELNPADPVPWRVALTHARGMQSSREIFDAYWTEAVERAPHHYGCHASALQYLCAKWYGTHHEMFDFAEQAAEEALPGSKINALPLLAAVEYEIVAGGPAADDASGADAIAPTRVTAALDRALELSGWYDPGDPEAAGFRNHLALMLARAGRWREALGVLREIGVHATGFPWSYLGPDPRQEFLDFRTAVRMQVATRTPFFGSPPAVPVPVGASDWAPRTLAVASASLTAVAQAALLCRTGLRLAPAGAGFTHVELTGEGSLAGAVDLFTAGEKWPAVVLQRSGDRYGITLYAKGRKVAAHEWAPGAPVPSLEAAGATAAALATAYGVRDTRPLTALLRGMDAPGRRLADTVTALGLPALPEGFGERPAALDGLPGARVLAPRGFLSGVRDTLTTEDGAMPLPPRDTAVRLPGRWWATRALYLLLLAPAACFSWWGAFHDRLRPVPLVLTSLGSGYVLTQVATALRRRR</sequence>
<evidence type="ECO:0000313" key="3">
    <source>
        <dbReference type="Proteomes" id="UP000198280"/>
    </source>
</evidence>
<dbReference type="AlphaFoldDB" id="A0A239NST0"/>
<keyword evidence="1" id="KW-0812">Transmembrane</keyword>
<proteinExistence type="predicted"/>
<dbReference type="Proteomes" id="UP000198280">
    <property type="component" value="Unassembled WGS sequence"/>
</dbReference>
<evidence type="ECO:0000256" key="1">
    <source>
        <dbReference type="SAM" id="Phobius"/>
    </source>
</evidence>
<accession>A0A239NST0</accession>
<evidence type="ECO:0000313" key="2">
    <source>
        <dbReference type="EMBL" id="SNT57169.1"/>
    </source>
</evidence>
<gene>
    <name evidence="2" type="ORF">SAMN05216252_14344</name>
</gene>
<name>A0A239NST0_9ACTN</name>
<evidence type="ECO:0008006" key="4">
    <source>
        <dbReference type="Google" id="ProtNLM"/>
    </source>
</evidence>
<keyword evidence="1" id="KW-0472">Membrane</keyword>
<dbReference type="EMBL" id="FZOF01000043">
    <property type="protein sequence ID" value="SNT57169.1"/>
    <property type="molecule type" value="Genomic_DNA"/>
</dbReference>
<protein>
    <recommendedName>
        <fullName evidence="4">DUF4034 domain-containing protein</fullName>
    </recommendedName>
</protein>
<organism evidence="2 3">
    <name type="scientific">Actinacidiphila glaucinigra</name>
    <dbReference type="NCBI Taxonomy" id="235986"/>
    <lineage>
        <taxon>Bacteria</taxon>
        <taxon>Bacillati</taxon>
        <taxon>Actinomycetota</taxon>
        <taxon>Actinomycetes</taxon>
        <taxon>Kitasatosporales</taxon>
        <taxon>Streptomycetaceae</taxon>
        <taxon>Actinacidiphila</taxon>
    </lineage>
</organism>